<dbReference type="PANTHER" id="PTHR38643:SF1">
    <property type="entry name" value="PURINE NUCLEOSIDE PERMEASE C285.05-RELATED"/>
    <property type="match status" value="1"/>
</dbReference>
<feature type="region of interest" description="Disordered" evidence="1">
    <location>
        <begin position="350"/>
        <end position="376"/>
    </location>
</feature>
<sequence>MNHAYYLKAALLAIALAPGATVAEEGPPPAEGGESPGEGAPRHVRALVITTFGPERSAWRERLAPDSAIEVPGLHGSYPEVLCNEDDICLFTTGRGYANAATSMAILAFSPRFDFSDSWFLVSGVAGVDPHYATLGSPTWPRYLIDFGIQWELDARDIPAEWTTGYLSINTYSPTQSPHQEYGTEYYHLDDALVDRAVALSQGVELADSDAAAVYRNHYTTAPANQPPAVVQCDSVSSDTWWYGNRLADRAEQLAEQLSDGAARLCSAQQEDNAIVTALKRADEAGRLSRERTAVLNVGASFYRPYEGLSDADGLTGYARQGGYRPALTNMVRAGYPLVEAIAGDWSAWRQGLPPADRQEEARQAEGPQAEQGGSG</sequence>
<dbReference type="PIRSF" id="PIRSF013171">
    <property type="entry name" value="Pur_nuclsid_perm"/>
    <property type="match status" value="1"/>
</dbReference>
<feature type="chain" id="PRO_5045297922" evidence="2">
    <location>
        <begin position="24"/>
        <end position="376"/>
    </location>
</feature>
<keyword evidence="4" id="KW-1185">Reference proteome</keyword>
<comment type="caution">
    <text evidence="3">The sequence shown here is derived from an EMBL/GenBank/DDBJ whole genome shotgun (WGS) entry which is preliminary data.</text>
</comment>
<proteinExistence type="predicted"/>
<dbReference type="Proteomes" id="UP001589814">
    <property type="component" value="Unassembled WGS sequence"/>
</dbReference>
<evidence type="ECO:0000313" key="4">
    <source>
        <dbReference type="Proteomes" id="UP001589814"/>
    </source>
</evidence>
<evidence type="ECO:0000256" key="1">
    <source>
        <dbReference type="SAM" id="MobiDB-lite"/>
    </source>
</evidence>
<dbReference type="Pfam" id="PF06516">
    <property type="entry name" value="NUP"/>
    <property type="match status" value="1"/>
</dbReference>
<accession>A0ABV6G1T6</accession>
<reference evidence="3 4" key="1">
    <citation type="submission" date="2024-09" db="EMBL/GenBank/DDBJ databases">
        <authorList>
            <person name="Sun Q."/>
            <person name="Mori K."/>
        </authorList>
    </citation>
    <scope>NUCLEOTIDE SEQUENCE [LARGE SCALE GENOMIC DNA]</scope>
    <source>
        <strain evidence="3 4">CCM 7415</strain>
    </source>
</reference>
<dbReference type="EMBL" id="JBHLVX010000018">
    <property type="protein sequence ID" value="MFC0267381.1"/>
    <property type="molecule type" value="Genomic_DNA"/>
</dbReference>
<organism evidence="3 4">
    <name type="scientific">Kushneria aurantia</name>
    <dbReference type="NCBI Taxonomy" id="504092"/>
    <lineage>
        <taxon>Bacteria</taxon>
        <taxon>Pseudomonadati</taxon>
        <taxon>Pseudomonadota</taxon>
        <taxon>Gammaproteobacteria</taxon>
        <taxon>Oceanospirillales</taxon>
        <taxon>Halomonadaceae</taxon>
        <taxon>Kushneria</taxon>
    </lineage>
</organism>
<dbReference type="PANTHER" id="PTHR38643">
    <property type="entry name" value="PURINE NUCLEOSIDE PERMEASE C285.05-RELATED"/>
    <property type="match status" value="1"/>
</dbReference>
<evidence type="ECO:0000313" key="3">
    <source>
        <dbReference type="EMBL" id="MFC0267381.1"/>
    </source>
</evidence>
<name>A0ABV6G1T6_9GAMM</name>
<keyword evidence="2" id="KW-0732">Signal</keyword>
<gene>
    <name evidence="3" type="ORF">ACFFHW_05120</name>
</gene>
<dbReference type="RefSeq" id="WP_019952770.1">
    <property type="nucleotide sequence ID" value="NZ_JBHLVX010000018.1"/>
</dbReference>
<feature type="signal peptide" evidence="2">
    <location>
        <begin position="1"/>
        <end position="23"/>
    </location>
</feature>
<protein>
    <submittedName>
        <fullName evidence="3">Purine nucleoside permease</fullName>
    </submittedName>
</protein>
<dbReference type="InterPro" id="IPR009486">
    <property type="entry name" value="Pur_nuclsid_perm"/>
</dbReference>
<evidence type="ECO:0000256" key="2">
    <source>
        <dbReference type="SAM" id="SignalP"/>
    </source>
</evidence>